<evidence type="ECO:0000259" key="3">
    <source>
        <dbReference type="PROSITE" id="PS50011"/>
    </source>
</evidence>
<dbReference type="InterPro" id="IPR011009">
    <property type="entry name" value="Kinase-like_dom_sf"/>
</dbReference>
<keyword evidence="4" id="KW-1185">Reference proteome</keyword>
<dbReference type="Gene3D" id="3.30.200.20">
    <property type="entry name" value="Phosphorylase Kinase, domain 1"/>
    <property type="match status" value="1"/>
</dbReference>
<dbReference type="GO" id="GO:0005524">
    <property type="term" value="F:ATP binding"/>
    <property type="evidence" value="ECO:0007669"/>
    <property type="project" value="InterPro"/>
</dbReference>
<dbReference type="GO" id="GO:0004672">
    <property type="term" value="F:protein kinase activity"/>
    <property type="evidence" value="ECO:0007669"/>
    <property type="project" value="InterPro"/>
</dbReference>
<evidence type="ECO:0000313" key="5">
    <source>
        <dbReference type="WBParaSite" id="PSAMB.scaffold2277size24175.g17202.t1"/>
    </source>
</evidence>
<evidence type="ECO:0000256" key="1">
    <source>
        <dbReference type="ARBA" id="ARBA00038349"/>
    </source>
</evidence>
<dbReference type="InterPro" id="IPR016024">
    <property type="entry name" value="ARM-type_fold"/>
</dbReference>
<sequence>MALSAVLGGRPSTSAHGPDSTALDKHYVAFVFRVTAGHWRLYSAKNKQSSKEATVLLFDKRLNVKAPAKIGRVNRPSLVDLLRHEATQLLTLAHPRILQALHGIEENKDTLVFACECLAGTLATLYAEGQHQKVAPFEAVEIKCGILQLSDALSFLHDTARILHGNVCPDAVYVTGHGLWKLGGFTYAVDAKGTDGYPCHPWTKKLPAAMQPDLDFMAPEYFVAGQKTITSAADVFSLGVLVCWIHGGGRPIIDAKQSVEAHAIICGQLADAVQLMGGDLGASLKDAILKVLSVKVDQRPSAQFLAMIKHFDDPAVSCLRQLDDLAQQTDPMQKAQFLCTTLRETLYLIPEHLWVSRVLPRLTEELQDVHELYSSVIKPLLYMLEHCESHNIDKFRPWISRIVKHCTLNHVMLVSYVLENMVVIYKRLSDQIIEDKLLELTIASLNCSLPQLQSSALVGLPHVRQFLPAGFLQASLFPGLEKCLRCSMDAKRLQLVAVNCLLQMADKYDAGCITPLLRLTALTNMTEPDVAVAVSKVFKRLLADHKRLGVNEDLVTGEILPQLVHTLTNKELSPAQFDQLMSTCRIMLDFIEDRQYEHFRKTSVDCVTTPLRSHRFSVSGGHLPQVLITSSAGSPSLGGRYSDERKMSFLSADGRLEDHRISSSRRSSKDSRSSVDSFSDGGVNMDYVNTTNSLRMASVLFENQHRAPSSSTDDDEGASRAMRHNARQQVRRKSWLEGYFQSVTDEQSFSDGPRPFHKDINSRKISQQRHRQSASIPPSFTRLSPTSRRRHSMVPPTAAEGPNPVRPNSFTNLGHNLACTIWKTFY</sequence>
<dbReference type="InterPro" id="IPR051177">
    <property type="entry name" value="CIK-Related_Protein"/>
</dbReference>
<dbReference type="PANTHER" id="PTHR12984:SF16">
    <property type="entry name" value="BLACK MATCH, ISOFORM H"/>
    <property type="match status" value="1"/>
</dbReference>
<feature type="region of interest" description="Disordered" evidence="2">
    <location>
        <begin position="703"/>
        <end position="730"/>
    </location>
</feature>
<evidence type="ECO:0000256" key="2">
    <source>
        <dbReference type="SAM" id="MobiDB-lite"/>
    </source>
</evidence>
<dbReference type="AlphaFoldDB" id="A0A914VPV1"/>
<dbReference type="WBParaSite" id="PSAMB.scaffold2277size24175.g17202.t1">
    <property type="protein sequence ID" value="PSAMB.scaffold2277size24175.g17202.t1"/>
    <property type="gene ID" value="PSAMB.scaffold2277size24175.g17202"/>
</dbReference>
<dbReference type="Gene3D" id="1.25.10.10">
    <property type="entry name" value="Leucine-rich Repeat Variant"/>
    <property type="match status" value="1"/>
</dbReference>
<dbReference type="PANTHER" id="PTHR12984">
    <property type="entry name" value="SCY1-RELATED S/T PROTEIN KINASE-LIKE"/>
    <property type="match status" value="1"/>
</dbReference>
<dbReference type="InterPro" id="IPR000719">
    <property type="entry name" value="Prot_kinase_dom"/>
</dbReference>
<comment type="similarity">
    <text evidence="1">Belongs to the protein kinase superfamily.</text>
</comment>
<accession>A0A914VPV1</accession>
<protein>
    <submittedName>
        <fullName evidence="5">Protein kinase domain-containing protein</fullName>
    </submittedName>
</protein>
<dbReference type="SUPFAM" id="SSF56112">
    <property type="entry name" value="Protein kinase-like (PK-like)"/>
    <property type="match status" value="1"/>
</dbReference>
<dbReference type="Pfam" id="PF00069">
    <property type="entry name" value="Pkinase"/>
    <property type="match status" value="1"/>
</dbReference>
<feature type="domain" description="Protein kinase" evidence="3">
    <location>
        <begin position="27"/>
        <end position="316"/>
    </location>
</feature>
<dbReference type="PROSITE" id="PS50011">
    <property type="entry name" value="PROTEIN_KINASE_DOM"/>
    <property type="match status" value="1"/>
</dbReference>
<dbReference type="Gene3D" id="1.10.510.10">
    <property type="entry name" value="Transferase(Phosphotransferase) domain 1"/>
    <property type="match status" value="1"/>
</dbReference>
<organism evidence="4 5">
    <name type="scientific">Plectus sambesii</name>
    <dbReference type="NCBI Taxonomy" id="2011161"/>
    <lineage>
        <taxon>Eukaryota</taxon>
        <taxon>Metazoa</taxon>
        <taxon>Ecdysozoa</taxon>
        <taxon>Nematoda</taxon>
        <taxon>Chromadorea</taxon>
        <taxon>Plectida</taxon>
        <taxon>Plectina</taxon>
        <taxon>Plectoidea</taxon>
        <taxon>Plectidae</taxon>
        <taxon>Plectus</taxon>
    </lineage>
</organism>
<evidence type="ECO:0000313" key="4">
    <source>
        <dbReference type="Proteomes" id="UP000887566"/>
    </source>
</evidence>
<dbReference type="InterPro" id="IPR011989">
    <property type="entry name" value="ARM-like"/>
</dbReference>
<feature type="region of interest" description="Disordered" evidence="2">
    <location>
        <begin position="746"/>
        <end position="810"/>
    </location>
</feature>
<dbReference type="SUPFAM" id="SSF48371">
    <property type="entry name" value="ARM repeat"/>
    <property type="match status" value="1"/>
</dbReference>
<feature type="compositionally biased region" description="Basic and acidic residues" evidence="2">
    <location>
        <begin position="658"/>
        <end position="673"/>
    </location>
</feature>
<reference evidence="5" key="1">
    <citation type="submission" date="2022-11" db="UniProtKB">
        <authorList>
            <consortium name="WormBaseParasite"/>
        </authorList>
    </citation>
    <scope>IDENTIFICATION</scope>
</reference>
<dbReference type="SMART" id="SM00220">
    <property type="entry name" value="S_TKc"/>
    <property type="match status" value="1"/>
</dbReference>
<feature type="compositionally biased region" description="Basic residues" evidence="2">
    <location>
        <begin position="721"/>
        <end position="730"/>
    </location>
</feature>
<name>A0A914VPV1_9BILA</name>
<feature type="compositionally biased region" description="Polar residues" evidence="2">
    <location>
        <begin position="773"/>
        <end position="786"/>
    </location>
</feature>
<feature type="region of interest" description="Disordered" evidence="2">
    <location>
        <begin position="658"/>
        <end position="682"/>
    </location>
</feature>
<proteinExistence type="inferred from homology"/>
<dbReference type="Proteomes" id="UP000887566">
    <property type="component" value="Unplaced"/>
</dbReference>